<dbReference type="InterPro" id="IPR000601">
    <property type="entry name" value="PKD_dom"/>
</dbReference>
<dbReference type="Pfam" id="PF00431">
    <property type="entry name" value="CUB"/>
    <property type="match status" value="1"/>
</dbReference>
<dbReference type="Pfam" id="PF18911">
    <property type="entry name" value="PKD_4"/>
    <property type="match status" value="1"/>
</dbReference>
<dbReference type="SUPFAM" id="SSF49299">
    <property type="entry name" value="PKD domain"/>
    <property type="match status" value="1"/>
</dbReference>
<dbReference type="SUPFAM" id="SSF49854">
    <property type="entry name" value="Spermadhesin, CUB domain"/>
    <property type="match status" value="1"/>
</dbReference>
<dbReference type="InterPro" id="IPR000859">
    <property type="entry name" value="CUB_dom"/>
</dbReference>
<dbReference type="Proteomes" id="UP000607435">
    <property type="component" value="Unassembled WGS sequence"/>
</dbReference>
<dbReference type="Gene3D" id="2.60.40.10">
    <property type="entry name" value="Immunoglobulins"/>
    <property type="match status" value="1"/>
</dbReference>
<keyword evidence="4" id="KW-1185">Reference proteome</keyword>
<feature type="non-terminal residue" evidence="3">
    <location>
        <position position="810"/>
    </location>
</feature>
<dbReference type="Gene3D" id="2.60.120.290">
    <property type="entry name" value="Spermadhesin, CUB domain"/>
    <property type="match status" value="1"/>
</dbReference>
<dbReference type="CDD" id="cd00146">
    <property type="entry name" value="PKD"/>
    <property type="match status" value="1"/>
</dbReference>
<dbReference type="PROSITE" id="PS50093">
    <property type="entry name" value="PKD"/>
    <property type="match status" value="1"/>
</dbReference>
<accession>A0ABR6Y075</accession>
<dbReference type="NCBIfam" id="NF038133">
    <property type="entry name" value="choice_anch_L"/>
    <property type="match status" value="1"/>
</dbReference>
<dbReference type="InterPro" id="IPR022409">
    <property type="entry name" value="PKD/Chitinase_dom"/>
</dbReference>
<dbReference type="CDD" id="cd00041">
    <property type="entry name" value="CUB"/>
    <property type="match status" value="1"/>
</dbReference>
<feature type="domain" description="PKD" evidence="2">
    <location>
        <begin position="162"/>
        <end position="221"/>
    </location>
</feature>
<keyword evidence="1" id="KW-1015">Disulfide bond</keyword>
<dbReference type="SMART" id="SM00089">
    <property type="entry name" value="PKD"/>
    <property type="match status" value="1"/>
</dbReference>
<protein>
    <submittedName>
        <fullName evidence="3">Choice-of-anchor L domain-containing protein</fullName>
    </submittedName>
</protein>
<evidence type="ECO:0000313" key="3">
    <source>
        <dbReference type="EMBL" id="MBC3846151.1"/>
    </source>
</evidence>
<dbReference type="InterPro" id="IPR049804">
    <property type="entry name" value="Choice_anch_L"/>
</dbReference>
<name>A0ABR6Y075_9FLAO</name>
<dbReference type="EMBL" id="JACOME010000001">
    <property type="protein sequence ID" value="MBC3846151.1"/>
    <property type="molecule type" value="Genomic_DNA"/>
</dbReference>
<evidence type="ECO:0000259" key="2">
    <source>
        <dbReference type="PROSITE" id="PS50093"/>
    </source>
</evidence>
<dbReference type="InterPro" id="IPR035914">
    <property type="entry name" value="Sperma_CUB_dom_sf"/>
</dbReference>
<gene>
    <name evidence="3" type="ORF">H6H04_07165</name>
</gene>
<comment type="caution">
    <text evidence="3">The sequence shown here is derived from an EMBL/GenBank/DDBJ whole genome shotgun (WGS) entry which is preliminary data.</text>
</comment>
<proteinExistence type="predicted"/>
<dbReference type="InterPro" id="IPR013783">
    <property type="entry name" value="Ig-like_fold"/>
</dbReference>
<sequence length="810" mass="85552">MQNGTFTRCAPDKFYDSGGEFANYSNDENYVTTICPQNVDEFIILDFTLFTTQLGLQPDVMNIYDGDDTSATLLGTFSGTNSPGTISASNGNTSGCLTVEFISSDSGNLNGWEADILCATACQLIFPFVDSTIPATNSAGVVSILPGETVDFTGTATFTVDGSNATYNWDFGDGNTATGTNVSNTFANSGTYTVTLTVTDDNPQGCSGSTTITVFVLGDDVVIDQGTFTPEQLIEDVLVNSPCASVSNIIASTGTNFSASEPNGIGYFSSNGQSFPFEDGLLLTTGDASEARGPNNNGILGDGSNTWPGDLDLDTYLGVDSHNATFIQFDFTPLADSISFEFLMASEEYDMGGFECNYSDAFAFLLTDSLGNVTNLAVIPGTTTPILVTNIHPDNGAACGGANEQYFGAYTPNNQSPIAFDGRTTVFTAQSAVTPGENYTIKLVIADDRDNNYDSGVFLKAGSFDLGGDLGDDITIAEGTAECGGTTITLDTAVPLADHTWYYAADPTMPDDRVEIVGETSSILTVSDPGIYSVDVVFTGICQSSDSILVEFIPSPIANPANDLFICNDAGIADFDLSQNNIEILGAQDASDFIISYHLTEQDAIDNVGALPLTYTNISNPQEIWARVADNSQECFDTTSFSISAVGQPTINPAIDLELCDDESNDGVEAFDLSVQDLVILGSQSATDFNVTYHLSFAEADSGTGVLPDLYTNLINPEPIYVRVESTGDSNCYNASALPVFNLVVTTKAIANTVEDMVVCDDVSNDGIATFNLGSQEATILGGQNPTVFLVTFHNSQADADADSNKLPTI</sequence>
<evidence type="ECO:0000313" key="4">
    <source>
        <dbReference type="Proteomes" id="UP000607435"/>
    </source>
</evidence>
<organism evidence="3 4">
    <name type="scientific">Winogradskyella echinorum</name>
    <dbReference type="NCBI Taxonomy" id="538189"/>
    <lineage>
        <taxon>Bacteria</taxon>
        <taxon>Pseudomonadati</taxon>
        <taxon>Bacteroidota</taxon>
        <taxon>Flavobacteriia</taxon>
        <taxon>Flavobacteriales</taxon>
        <taxon>Flavobacteriaceae</taxon>
        <taxon>Winogradskyella</taxon>
    </lineage>
</organism>
<reference evidence="3 4" key="1">
    <citation type="submission" date="2020-08" db="EMBL/GenBank/DDBJ databases">
        <title>Winogradskyella ouciana sp. nov., isolated from the hadal seawater of the Mariana Trench.</title>
        <authorList>
            <person name="He X."/>
        </authorList>
    </citation>
    <scope>NUCLEOTIDE SEQUENCE [LARGE SCALE GENOMIC DNA]</scope>
    <source>
        <strain evidence="3 4">KCTC 22026</strain>
    </source>
</reference>
<dbReference type="InterPro" id="IPR035986">
    <property type="entry name" value="PKD_dom_sf"/>
</dbReference>
<evidence type="ECO:0000256" key="1">
    <source>
        <dbReference type="ARBA" id="ARBA00023157"/>
    </source>
</evidence>